<accession>A0A323TAJ2</accession>
<dbReference type="Gene3D" id="3.40.50.720">
    <property type="entry name" value="NAD(P)-binding Rossmann-like Domain"/>
    <property type="match status" value="1"/>
</dbReference>
<dbReference type="Pfam" id="PF08240">
    <property type="entry name" value="ADH_N"/>
    <property type="match status" value="1"/>
</dbReference>
<dbReference type="InterPro" id="IPR011032">
    <property type="entry name" value="GroES-like_sf"/>
</dbReference>
<dbReference type="GO" id="GO:0016491">
    <property type="term" value="F:oxidoreductase activity"/>
    <property type="evidence" value="ECO:0007669"/>
    <property type="project" value="InterPro"/>
</dbReference>
<evidence type="ECO:0000313" key="3">
    <source>
        <dbReference type="EMBL" id="PYZ92562.1"/>
    </source>
</evidence>
<dbReference type="AlphaFoldDB" id="A0A323TAJ2"/>
<dbReference type="Pfam" id="PF00107">
    <property type="entry name" value="ADH_zinc_N"/>
    <property type="match status" value="1"/>
</dbReference>
<keyword evidence="4" id="KW-1185">Reference proteome</keyword>
<gene>
    <name evidence="3" type="ORF">CR194_12900</name>
</gene>
<dbReference type="Proteomes" id="UP000248214">
    <property type="component" value="Unassembled WGS sequence"/>
</dbReference>
<feature type="domain" description="Enoyl reductase (ER)" evidence="2">
    <location>
        <begin position="10"/>
        <end position="321"/>
    </location>
</feature>
<proteinExistence type="predicted"/>
<dbReference type="PANTHER" id="PTHR44154">
    <property type="entry name" value="QUINONE OXIDOREDUCTASE"/>
    <property type="match status" value="1"/>
</dbReference>
<dbReference type="InterPro" id="IPR013154">
    <property type="entry name" value="ADH-like_N"/>
</dbReference>
<evidence type="ECO:0000259" key="2">
    <source>
        <dbReference type="SMART" id="SM00829"/>
    </source>
</evidence>
<dbReference type="SUPFAM" id="SSF50129">
    <property type="entry name" value="GroES-like"/>
    <property type="match status" value="1"/>
</dbReference>
<dbReference type="OrthoDB" id="9792162at2"/>
<dbReference type="PANTHER" id="PTHR44154:SF1">
    <property type="entry name" value="QUINONE OXIDOREDUCTASE"/>
    <property type="match status" value="1"/>
</dbReference>
<evidence type="ECO:0000313" key="4">
    <source>
        <dbReference type="Proteomes" id="UP000248214"/>
    </source>
</evidence>
<keyword evidence="1" id="KW-0521">NADP</keyword>
<dbReference type="InterPro" id="IPR013149">
    <property type="entry name" value="ADH-like_C"/>
</dbReference>
<evidence type="ECO:0000256" key="1">
    <source>
        <dbReference type="ARBA" id="ARBA00022857"/>
    </source>
</evidence>
<sequence>MKALALEKTGGHLKVMDVPIPEPEADQVLVKIHSVGLNPVDYKLANSPLPEWEFPHISGLDVAGVVEKTGENVTDWHPGDKVYYHGSLAHQGGFSEYSIARQDVLAPLPEGLSFNEAAALPTPAFTAYQSLNRKVPSRKGQTILIQAGAGGVGGFAIQLALLKGLDIITTCSPENTAHVKKLGANKVIDYNTENVVKEVHKYTDGRGVDIVMDMVGGQAVSDAMDMLAFNGHLVSVVDLPDLSQYAPKSLALSIHEVALGFVYRTDDERQIADLGHIAKEVGELAANKQLDPMLEEVVTLEAVPETLSKINEGHVRGNIVCQIVD</sequence>
<dbReference type="InterPro" id="IPR020843">
    <property type="entry name" value="ER"/>
</dbReference>
<dbReference type="SMART" id="SM00829">
    <property type="entry name" value="PKS_ER"/>
    <property type="match status" value="1"/>
</dbReference>
<protein>
    <submittedName>
        <fullName evidence="3">Zinc-binding alcohol dehydrogenase</fullName>
    </submittedName>
</protein>
<comment type="caution">
    <text evidence="3">The sequence shown here is derived from an EMBL/GenBank/DDBJ whole genome shotgun (WGS) entry which is preliminary data.</text>
</comment>
<dbReference type="Gene3D" id="3.90.180.10">
    <property type="entry name" value="Medium-chain alcohol dehydrogenases, catalytic domain"/>
    <property type="match status" value="1"/>
</dbReference>
<dbReference type="RefSeq" id="WP_110610113.1">
    <property type="nucleotide sequence ID" value="NZ_PDOD01000003.1"/>
</dbReference>
<dbReference type="EMBL" id="PDOD01000003">
    <property type="protein sequence ID" value="PYZ92562.1"/>
    <property type="molecule type" value="Genomic_DNA"/>
</dbReference>
<reference evidence="3 4" key="1">
    <citation type="submission" date="2017-10" db="EMBL/GenBank/DDBJ databases">
        <title>Bacillus sp. nov., a halophilic bacterium isolated from a Keqin Lake.</title>
        <authorList>
            <person name="Wang H."/>
        </authorList>
    </citation>
    <scope>NUCLEOTIDE SEQUENCE [LARGE SCALE GENOMIC DNA]</scope>
    <source>
        <strain evidence="3 4">KQ-12</strain>
    </source>
</reference>
<dbReference type="SUPFAM" id="SSF51735">
    <property type="entry name" value="NAD(P)-binding Rossmann-fold domains"/>
    <property type="match status" value="1"/>
</dbReference>
<dbReference type="CDD" id="cd08271">
    <property type="entry name" value="MDR5"/>
    <property type="match status" value="1"/>
</dbReference>
<dbReference type="InterPro" id="IPR036291">
    <property type="entry name" value="NAD(P)-bd_dom_sf"/>
</dbReference>
<organism evidence="3 4">
    <name type="scientific">Salipaludibacillus keqinensis</name>
    <dbReference type="NCBI Taxonomy" id="2045207"/>
    <lineage>
        <taxon>Bacteria</taxon>
        <taxon>Bacillati</taxon>
        <taxon>Bacillota</taxon>
        <taxon>Bacilli</taxon>
        <taxon>Bacillales</taxon>
        <taxon>Bacillaceae</taxon>
    </lineage>
</organism>
<dbReference type="InterPro" id="IPR051603">
    <property type="entry name" value="Zinc-ADH_QOR/CCCR"/>
</dbReference>
<name>A0A323TAJ2_9BACI</name>